<evidence type="ECO:0000256" key="7">
    <source>
        <dbReference type="RuleBase" id="RU003733"/>
    </source>
</evidence>
<feature type="domain" description="Carbohydrate kinase FGGY C-terminal" evidence="9">
    <location>
        <begin position="277"/>
        <end position="462"/>
    </location>
</feature>
<keyword evidence="11" id="KW-1185">Reference proteome</keyword>
<comment type="caution">
    <text evidence="10">The sequence shown here is derived from an EMBL/GenBank/DDBJ whole genome shotgun (WGS) entry which is preliminary data.</text>
</comment>
<accession>A0A066WKV5</accession>
<comment type="similarity">
    <text evidence="1 7">Belongs to the FGGY kinase family.</text>
</comment>
<organism evidence="10 11">
    <name type="scientific">Flavobacterium seoulense</name>
    <dbReference type="NCBI Taxonomy" id="1492738"/>
    <lineage>
        <taxon>Bacteria</taxon>
        <taxon>Pseudomonadati</taxon>
        <taxon>Bacteroidota</taxon>
        <taxon>Flavobacteriia</taxon>
        <taxon>Flavobacteriales</taxon>
        <taxon>Flavobacteriaceae</taxon>
        <taxon>Flavobacterium</taxon>
    </lineage>
</organism>
<dbReference type="STRING" id="1492738.FEM21_23700"/>
<dbReference type="GO" id="GO:0005524">
    <property type="term" value="F:ATP binding"/>
    <property type="evidence" value="ECO:0007669"/>
    <property type="project" value="UniProtKB-KW"/>
</dbReference>
<sequence length="509" mass="56106">MIKPNFLILLMKQYILAIDQGTSSTKTIFFDELGQAAAKGSVDLKTNYFDNGFVEQNPEDIYQNVLDSVNECLKDFTQKGLAISNIVSCGISNQRETFILWDKNGKALAPAVVWACKRSIGVCNDLIAEGQNDLIKEKTGLLLDPYFSGTKLLWLVQNDTELKKKIENGEVYFGTVDCWLLYKLTNGTHFKTDYTNASRTLLFNIHTLQWDAEILEKWGLSNLNLPQPCPSSHDFGIVNWGEISNLNESFSIPMTSMIGDSHAATFGEGCFEKGTAKVTLGTGSSIMMNIGNETVLSNSGMLTTICWSTEDRVDYALEGAIVSCGSTIEWLKNELQLFSSPAETEAMAKSIPDNAGVYLIPAFSGLGAPHWQMSRKASIEGMTFGTTKNHIVRAALESIPYQIKDVVEAMKKDMQAALKSISVNGGMTQNQFVIHFLADLLGIPLNKQRNPDVSALGAAYLSGLKSGVYSSIEQLSEINKNQTEQVFANLNNDLPNNGYLGWKEKISRK</sequence>
<dbReference type="PANTHER" id="PTHR10196:SF69">
    <property type="entry name" value="GLYCEROL KINASE"/>
    <property type="match status" value="1"/>
</dbReference>
<keyword evidence="3" id="KW-0547">Nucleotide-binding</keyword>
<dbReference type="InterPro" id="IPR018485">
    <property type="entry name" value="FGGY_C"/>
</dbReference>
<dbReference type="PROSITE" id="PS00445">
    <property type="entry name" value="FGGY_KINASES_2"/>
    <property type="match status" value="1"/>
</dbReference>
<name>A0A066WKV5_9FLAO</name>
<dbReference type="GO" id="GO:0005829">
    <property type="term" value="C:cytosol"/>
    <property type="evidence" value="ECO:0007669"/>
    <property type="project" value="TreeGrafter"/>
</dbReference>
<dbReference type="InterPro" id="IPR043129">
    <property type="entry name" value="ATPase_NBD"/>
</dbReference>
<dbReference type="PROSITE" id="PS00933">
    <property type="entry name" value="FGGY_KINASES_1"/>
    <property type="match status" value="1"/>
</dbReference>
<evidence type="ECO:0000256" key="3">
    <source>
        <dbReference type="ARBA" id="ARBA00022741"/>
    </source>
</evidence>
<dbReference type="CDD" id="cd07769">
    <property type="entry name" value="ASKHA_NBD_FGGY_GK"/>
    <property type="match status" value="1"/>
</dbReference>
<proteinExistence type="inferred from homology"/>
<keyword evidence="2 7" id="KW-0808">Transferase</keyword>
<dbReference type="Gene3D" id="3.30.420.40">
    <property type="match status" value="2"/>
</dbReference>
<dbReference type="GO" id="GO:0019563">
    <property type="term" value="P:glycerol catabolic process"/>
    <property type="evidence" value="ECO:0007669"/>
    <property type="project" value="TreeGrafter"/>
</dbReference>
<evidence type="ECO:0000256" key="1">
    <source>
        <dbReference type="ARBA" id="ARBA00009156"/>
    </source>
</evidence>
<feature type="domain" description="Carbohydrate kinase FGGY N-terminal" evidence="8">
    <location>
        <begin position="14"/>
        <end position="267"/>
    </location>
</feature>
<evidence type="ECO:0000313" key="10">
    <source>
        <dbReference type="EMBL" id="KDN54647.1"/>
    </source>
</evidence>
<evidence type="ECO:0000259" key="9">
    <source>
        <dbReference type="Pfam" id="PF02782"/>
    </source>
</evidence>
<evidence type="ECO:0000256" key="5">
    <source>
        <dbReference type="ARBA" id="ARBA00022840"/>
    </source>
</evidence>
<dbReference type="PIRSF" id="PIRSF000538">
    <property type="entry name" value="GlpK"/>
    <property type="match status" value="1"/>
</dbReference>
<dbReference type="Pfam" id="PF02782">
    <property type="entry name" value="FGGY_C"/>
    <property type="match status" value="1"/>
</dbReference>
<keyword evidence="4 7" id="KW-0418">Kinase</keyword>
<evidence type="ECO:0000313" key="11">
    <source>
        <dbReference type="Proteomes" id="UP000027064"/>
    </source>
</evidence>
<dbReference type="EMBL" id="JNCA01000021">
    <property type="protein sequence ID" value="KDN54647.1"/>
    <property type="molecule type" value="Genomic_DNA"/>
</dbReference>
<dbReference type="SUPFAM" id="SSF53067">
    <property type="entry name" value="Actin-like ATPase domain"/>
    <property type="match status" value="2"/>
</dbReference>
<evidence type="ECO:0000256" key="2">
    <source>
        <dbReference type="ARBA" id="ARBA00022679"/>
    </source>
</evidence>
<dbReference type="Proteomes" id="UP000027064">
    <property type="component" value="Unassembled WGS sequence"/>
</dbReference>
<keyword evidence="5" id="KW-0067">ATP-binding</keyword>
<reference evidence="10 11" key="1">
    <citation type="submission" date="2014-05" db="EMBL/GenBank/DDBJ databases">
        <title>Genome Sequence of Flavobacterium sp. EM1321.</title>
        <authorList>
            <person name="Shin S.-K."/>
            <person name="Yi H."/>
        </authorList>
    </citation>
    <scope>NUCLEOTIDE SEQUENCE [LARGE SCALE GENOMIC DNA]</scope>
    <source>
        <strain evidence="10 11">EM1321</strain>
    </source>
</reference>
<dbReference type="NCBIfam" id="NF000756">
    <property type="entry name" value="PRK00047.1"/>
    <property type="match status" value="1"/>
</dbReference>
<dbReference type="InterPro" id="IPR000577">
    <property type="entry name" value="Carb_kinase_FGGY"/>
</dbReference>
<dbReference type="PANTHER" id="PTHR10196">
    <property type="entry name" value="SUGAR KINASE"/>
    <property type="match status" value="1"/>
</dbReference>
<dbReference type="GO" id="GO:0004370">
    <property type="term" value="F:glycerol kinase activity"/>
    <property type="evidence" value="ECO:0007669"/>
    <property type="project" value="TreeGrafter"/>
</dbReference>
<dbReference type="AlphaFoldDB" id="A0A066WKV5"/>
<dbReference type="eggNOG" id="COG0554">
    <property type="taxonomic scope" value="Bacteria"/>
</dbReference>
<dbReference type="Pfam" id="PF00370">
    <property type="entry name" value="FGGY_N"/>
    <property type="match status" value="1"/>
</dbReference>
<dbReference type="PATRIC" id="fig|1492738.3.peg.2357"/>
<evidence type="ECO:0000256" key="4">
    <source>
        <dbReference type="ARBA" id="ARBA00022777"/>
    </source>
</evidence>
<dbReference type="InterPro" id="IPR018484">
    <property type="entry name" value="FGGY_N"/>
</dbReference>
<gene>
    <name evidence="10" type="ORF">FEM21_23700</name>
</gene>
<protein>
    <recommendedName>
        <fullName evidence="6">ATP:glycerol 3-phosphotransferase</fullName>
    </recommendedName>
</protein>
<evidence type="ECO:0000259" key="8">
    <source>
        <dbReference type="Pfam" id="PF00370"/>
    </source>
</evidence>
<evidence type="ECO:0000256" key="6">
    <source>
        <dbReference type="ARBA" id="ARBA00043149"/>
    </source>
</evidence>
<dbReference type="InterPro" id="IPR018483">
    <property type="entry name" value="Carb_kinase_FGGY_CS"/>
</dbReference>